<proteinExistence type="predicted"/>
<keyword evidence="3" id="KW-1185">Reference proteome</keyword>
<accession>A0AAE1LX22</accession>
<evidence type="ECO:0000313" key="2">
    <source>
        <dbReference type="EMBL" id="KAK4063362.1"/>
    </source>
</evidence>
<dbReference type="GeneID" id="87924384"/>
<comment type="caution">
    <text evidence="2">The sequence shown here is derived from an EMBL/GenBank/DDBJ whole genome shotgun (WGS) entry which is preliminary data.</text>
</comment>
<reference evidence="2" key="1">
    <citation type="submission" date="2023-11" db="EMBL/GenBank/DDBJ databases">
        <title>The genome sequences of three competitors of mushroom-forming fungi.</title>
        <authorList>
            <person name="Beijen E."/>
            <person name="Ohm R.A."/>
        </authorList>
    </citation>
    <scope>NUCLEOTIDE SEQUENCE</scope>
    <source>
        <strain evidence="2">CBS 100526</strain>
    </source>
</reference>
<protein>
    <submittedName>
        <fullName evidence="2">Uncharacterized protein</fullName>
    </submittedName>
</protein>
<gene>
    <name evidence="2" type="ORF">Triagg1_9513</name>
</gene>
<dbReference type="Proteomes" id="UP001273209">
    <property type="component" value="Unassembled WGS sequence"/>
</dbReference>
<organism evidence="2 3">
    <name type="scientific">Trichoderma aggressivum f. europaeum</name>
    <dbReference type="NCBI Taxonomy" id="173218"/>
    <lineage>
        <taxon>Eukaryota</taxon>
        <taxon>Fungi</taxon>
        <taxon>Dikarya</taxon>
        <taxon>Ascomycota</taxon>
        <taxon>Pezizomycotina</taxon>
        <taxon>Sordariomycetes</taxon>
        <taxon>Hypocreomycetidae</taxon>
        <taxon>Hypocreales</taxon>
        <taxon>Hypocreaceae</taxon>
        <taxon>Trichoderma</taxon>
    </lineage>
</organism>
<dbReference type="RefSeq" id="XP_062751550.1">
    <property type="nucleotide sequence ID" value="XM_062904479.1"/>
</dbReference>
<name>A0AAE1LX22_9HYPO</name>
<evidence type="ECO:0000256" key="1">
    <source>
        <dbReference type="SAM" id="MobiDB-lite"/>
    </source>
</evidence>
<dbReference type="AlphaFoldDB" id="A0AAE1LX22"/>
<evidence type="ECO:0000313" key="3">
    <source>
        <dbReference type="Proteomes" id="UP001273209"/>
    </source>
</evidence>
<dbReference type="EMBL" id="JAWRVG010000054">
    <property type="protein sequence ID" value="KAK4063362.1"/>
    <property type="molecule type" value="Genomic_DNA"/>
</dbReference>
<sequence>MLQSVEEPPSSLRTIRFTNLGDLIRAIDAAPGDALRVTSLFNLTMPYIAFLPDFLLDVSPTVFKGLDEGYETHKIHLSVYNEDCQCLIITVPTQVHEELGGTLYGELYHHIALMGLGQRWAIKGHATFHNTRNPTRSAGAKQADSSGGPREGRPRPRFPTIVFDAGYSQTLREMRGKARAWFADSDHNVKIVILSKLVPDQRTLIIERWEERRDEELVQVPGCQQRITIAGSWASPSAYQVVESGDLILSFQLLFLRDPGPGEGDVIIPIAWIKEHAKQVWETWDEVNEESGGWLEGRCNVLVS</sequence>
<feature type="region of interest" description="Disordered" evidence="1">
    <location>
        <begin position="130"/>
        <end position="158"/>
    </location>
</feature>